<sequence length="247" mass="27338">MATDGSAAAGAVTQLVGRLGHIEPFDESTSDWPSYEERLTSFLLVNRIPEDDKMFPTIKVMPTTLKLRTFQGAIVQPVGVAHVAVQYGEQRAQLPLYITKEKGLPLLGRQWLQAIRLNRSSIFKLNAISRGSPKWVRGTVLKKTGPVSYKVPVSTPRGKFIWRRHFDQLLGNTSPKVTPGSSDVDNVEGFLLFPPNQTGDQPASEEPVLLQPPEVPPAPAPTSETSALGRRYPSRNRRPPERYEAGF</sequence>
<keyword evidence="3" id="KW-1185">Reference proteome</keyword>
<dbReference type="Proteomes" id="UP001321473">
    <property type="component" value="Unassembled WGS sequence"/>
</dbReference>
<dbReference type="EMBL" id="JARKHS020003655">
    <property type="protein sequence ID" value="KAK8785350.1"/>
    <property type="molecule type" value="Genomic_DNA"/>
</dbReference>
<evidence type="ECO:0000313" key="2">
    <source>
        <dbReference type="EMBL" id="KAK8785350.1"/>
    </source>
</evidence>
<reference evidence="2 3" key="1">
    <citation type="journal article" date="2023" name="Arcadia Sci">
        <title>De novo assembly of a long-read Amblyomma americanum tick genome.</title>
        <authorList>
            <person name="Chou S."/>
            <person name="Poskanzer K.E."/>
            <person name="Rollins M."/>
            <person name="Thuy-Boun P.S."/>
        </authorList>
    </citation>
    <scope>NUCLEOTIDE SEQUENCE [LARGE SCALE GENOMIC DNA]</scope>
    <source>
        <strain evidence="2">F_SG_1</strain>
        <tissue evidence="2">Salivary glands</tissue>
    </source>
</reference>
<feature type="compositionally biased region" description="Basic and acidic residues" evidence="1">
    <location>
        <begin position="238"/>
        <end position="247"/>
    </location>
</feature>
<feature type="region of interest" description="Disordered" evidence="1">
    <location>
        <begin position="187"/>
        <end position="247"/>
    </location>
</feature>
<dbReference type="AlphaFoldDB" id="A0AAQ4FDU7"/>
<name>A0AAQ4FDU7_AMBAM</name>
<protein>
    <submittedName>
        <fullName evidence="2">Uncharacterized protein</fullName>
    </submittedName>
</protein>
<accession>A0AAQ4FDU7</accession>
<comment type="caution">
    <text evidence="2">The sequence shown here is derived from an EMBL/GenBank/DDBJ whole genome shotgun (WGS) entry which is preliminary data.</text>
</comment>
<gene>
    <name evidence="2" type="ORF">V5799_008285</name>
</gene>
<organism evidence="2 3">
    <name type="scientific">Amblyomma americanum</name>
    <name type="common">Lone star tick</name>
    <dbReference type="NCBI Taxonomy" id="6943"/>
    <lineage>
        <taxon>Eukaryota</taxon>
        <taxon>Metazoa</taxon>
        <taxon>Ecdysozoa</taxon>
        <taxon>Arthropoda</taxon>
        <taxon>Chelicerata</taxon>
        <taxon>Arachnida</taxon>
        <taxon>Acari</taxon>
        <taxon>Parasitiformes</taxon>
        <taxon>Ixodida</taxon>
        <taxon>Ixodoidea</taxon>
        <taxon>Ixodidae</taxon>
        <taxon>Amblyomminae</taxon>
        <taxon>Amblyomma</taxon>
    </lineage>
</organism>
<proteinExistence type="predicted"/>
<evidence type="ECO:0000313" key="3">
    <source>
        <dbReference type="Proteomes" id="UP001321473"/>
    </source>
</evidence>
<evidence type="ECO:0000256" key="1">
    <source>
        <dbReference type="SAM" id="MobiDB-lite"/>
    </source>
</evidence>